<dbReference type="EMBL" id="LSRX01000320">
    <property type="protein sequence ID" value="OLQ00672.1"/>
    <property type="molecule type" value="Genomic_DNA"/>
</dbReference>
<dbReference type="AlphaFoldDB" id="A0A1Q9DZT4"/>
<name>A0A1Q9DZT4_SYMMI</name>
<comment type="caution">
    <text evidence="1">The sequence shown here is derived from an EMBL/GenBank/DDBJ whole genome shotgun (WGS) entry which is preliminary data.</text>
</comment>
<keyword evidence="2" id="KW-1185">Reference proteome</keyword>
<dbReference type="InterPro" id="IPR044714">
    <property type="entry name" value="AtSIBP1-like"/>
</dbReference>
<sequence>MAEDPHFDILKRFVKLADLAGLQKFAPPCFAWSRSADGELPLLFEAFRIGFINAEKPDAKKRCLQIVEWMIKSGADPLLRLPQILRDPCRLAWDEKVRIPVEAKGQCLLSLALALLEALDESEKGRYVGTADFVQEVVSIISRMQGQRPKIEVDQTVIERWEAIRNMTATHNVTFATADGPVTAHDIALIAASPVLSAMLQSCMTEGSRKHIQVKDSSAAGVSLFLDLVYASSTCSEVQYKTALEALDLAHRWQVEGVVRVLEEILQGMITDSSFIDIASAATLKSLFGLEKACATFAQNSKAVRRMSQNGELPPALKKLLGHAATASDTSAAKKKRRTF</sequence>
<gene>
    <name evidence="1" type="ORF">AK812_SmicGene16640</name>
</gene>
<dbReference type="InterPro" id="IPR000210">
    <property type="entry name" value="BTB/POZ_dom"/>
</dbReference>
<dbReference type="SMART" id="SM00225">
    <property type="entry name" value="BTB"/>
    <property type="match status" value="1"/>
</dbReference>
<dbReference type="PANTHER" id="PTHR46672:SF8">
    <property type="entry name" value="BTB DOMAIN-CONTAINING PROTEIN"/>
    <property type="match status" value="1"/>
</dbReference>
<dbReference type="SUPFAM" id="SSF54695">
    <property type="entry name" value="POZ domain"/>
    <property type="match status" value="1"/>
</dbReference>
<evidence type="ECO:0000313" key="2">
    <source>
        <dbReference type="Proteomes" id="UP000186817"/>
    </source>
</evidence>
<organism evidence="1 2">
    <name type="scientific">Symbiodinium microadriaticum</name>
    <name type="common">Dinoflagellate</name>
    <name type="synonym">Zooxanthella microadriatica</name>
    <dbReference type="NCBI Taxonomy" id="2951"/>
    <lineage>
        <taxon>Eukaryota</taxon>
        <taxon>Sar</taxon>
        <taxon>Alveolata</taxon>
        <taxon>Dinophyceae</taxon>
        <taxon>Suessiales</taxon>
        <taxon>Symbiodiniaceae</taxon>
        <taxon>Symbiodinium</taxon>
    </lineage>
</organism>
<reference evidence="1 2" key="1">
    <citation type="submission" date="2016-02" db="EMBL/GenBank/DDBJ databases">
        <title>Genome analysis of coral dinoflagellate symbionts highlights evolutionary adaptations to a symbiotic lifestyle.</title>
        <authorList>
            <person name="Aranda M."/>
            <person name="Li Y."/>
            <person name="Liew Y.J."/>
            <person name="Baumgarten S."/>
            <person name="Simakov O."/>
            <person name="Wilson M."/>
            <person name="Piel J."/>
            <person name="Ashoor H."/>
            <person name="Bougouffa S."/>
            <person name="Bajic V.B."/>
            <person name="Ryu T."/>
            <person name="Ravasi T."/>
            <person name="Bayer T."/>
            <person name="Micklem G."/>
            <person name="Kim H."/>
            <person name="Bhak J."/>
            <person name="Lajeunesse T.C."/>
            <person name="Voolstra C.R."/>
        </authorList>
    </citation>
    <scope>NUCLEOTIDE SEQUENCE [LARGE SCALE GENOMIC DNA]</scope>
    <source>
        <strain evidence="1 2">CCMP2467</strain>
    </source>
</reference>
<proteinExistence type="predicted"/>
<dbReference type="PANTHER" id="PTHR46672">
    <property type="entry name" value="OS08G0495500 PROTEIN-RELATED"/>
    <property type="match status" value="1"/>
</dbReference>
<dbReference type="Pfam" id="PF00651">
    <property type="entry name" value="BTB"/>
    <property type="match status" value="1"/>
</dbReference>
<dbReference type="Gene3D" id="3.30.710.10">
    <property type="entry name" value="Potassium Channel Kv1.1, Chain A"/>
    <property type="match status" value="1"/>
</dbReference>
<dbReference type="OrthoDB" id="420024at2759"/>
<dbReference type="PROSITE" id="PS50097">
    <property type="entry name" value="BTB"/>
    <property type="match status" value="1"/>
</dbReference>
<dbReference type="Proteomes" id="UP000186817">
    <property type="component" value="Unassembled WGS sequence"/>
</dbReference>
<protein>
    <submittedName>
        <fullName evidence="1">Uncharacterized protein</fullName>
    </submittedName>
</protein>
<dbReference type="CDD" id="cd18186">
    <property type="entry name" value="BTB_POZ_ZBTB_KLHL-like"/>
    <property type="match status" value="1"/>
</dbReference>
<dbReference type="InterPro" id="IPR011333">
    <property type="entry name" value="SKP1/BTB/POZ_sf"/>
</dbReference>
<accession>A0A1Q9DZT4</accession>
<evidence type="ECO:0000313" key="1">
    <source>
        <dbReference type="EMBL" id="OLQ00672.1"/>
    </source>
</evidence>